<dbReference type="GO" id="GO:0006355">
    <property type="term" value="P:regulation of DNA-templated transcription"/>
    <property type="evidence" value="ECO:0007669"/>
    <property type="project" value="InterPro"/>
</dbReference>
<dbReference type="InterPro" id="IPR016032">
    <property type="entry name" value="Sig_transdc_resp-reg_C-effctor"/>
</dbReference>
<dbReference type="SMART" id="SM00421">
    <property type="entry name" value="HTH_LUXR"/>
    <property type="match status" value="1"/>
</dbReference>
<dbReference type="PRINTS" id="PR00038">
    <property type="entry name" value="HTHLUXR"/>
</dbReference>
<gene>
    <name evidence="4" type="ORF">SAMN05421504_11685</name>
</gene>
<dbReference type="Pfam" id="PF00196">
    <property type="entry name" value="GerE"/>
    <property type="match status" value="1"/>
</dbReference>
<evidence type="ECO:0000256" key="1">
    <source>
        <dbReference type="ARBA" id="ARBA00022741"/>
    </source>
</evidence>
<dbReference type="Gene3D" id="3.40.50.300">
    <property type="entry name" value="P-loop containing nucleotide triphosphate hydrolases"/>
    <property type="match status" value="1"/>
</dbReference>
<dbReference type="RefSeq" id="WP_245757745.1">
    <property type="nucleotide sequence ID" value="NZ_FNON01000016.1"/>
</dbReference>
<dbReference type="Proteomes" id="UP000199515">
    <property type="component" value="Unassembled WGS sequence"/>
</dbReference>
<organism evidence="4 5">
    <name type="scientific">Amycolatopsis xylanica</name>
    <dbReference type="NCBI Taxonomy" id="589385"/>
    <lineage>
        <taxon>Bacteria</taxon>
        <taxon>Bacillati</taxon>
        <taxon>Actinomycetota</taxon>
        <taxon>Actinomycetes</taxon>
        <taxon>Pseudonocardiales</taxon>
        <taxon>Pseudonocardiaceae</taxon>
        <taxon>Amycolatopsis</taxon>
    </lineage>
</organism>
<evidence type="ECO:0000259" key="3">
    <source>
        <dbReference type="PROSITE" id="PS50043"/>
    </source>
</evidence>
<evidence type="ECO:0000256" key="2">
    <source>
        <dbReference type="ARBA" id="ARBA00022840"/>
    </source>
</evidence>
<dbReference type="GO" id="GO:0005737">
    <property type="term" value="C:cytoplasm"/>
    <property type="evidence" value="ECO:0007669"/>
    <property type="project" value="TreeGrafter"/>
</dbReference>
<sequence length="940" mass="101031">MSGVRHASSPVLVGRSAELGALASAIARPPSIVMLEGEAGVGKTRLVTELLGLPEMARRLVFAGYCQPLGEPFPYGVVLEALRHAGRHLKNKPPLSPLSGALRPYLPELADFLPEQPAPLGDPRAERHQLFRAFRELISSLGALVLIIEDLHWADDGSRRLLRFLMADPPRNLSLLLTYRREEVPGGIPVGSSYRPATGSASVLIELRPLDADGVKHLATALLGDRAISAEFATRLHERTAGIPFVVEETLNALDHTETLHAGLLESVEVPVLLREAMVERLIKLPLTARRLTEAAAVLGVPATDTVLADTAGLDAGRARRALVAALEKHVLFEAGDCRYGFRHTLAQQAVYGTISGPTRQQLHRRAVRALLGQSPPPLVQLAGHSRKAGESADAIRYAEAAAQRAAEVGDLATATDLLRGLLDEPALEPSDVDRLAGRLSAIAFDGLSIREVIATLQRLLGDRRLSRRLRGEVRLSLGLLLMRYSGGVEAGRAETELAVNDLGHRPDLEARGIAMLALPWAGTTPLPVHLPWMRRVDELIAGATDRLVLLTLMASNVPSWLHIGDGRAWALARRVPGTIGSAGEQRQLARMHCNLADACAWIGHHDRAGSLLHSGMQLATSCGAPYVVSTARATRAHVDWLTGHWDGLTARTLRLLDEYQDLLPVASELSLVLGSLAVARGEWDRAAGHFAETGIAQPQNAIAPVVLAAHAGVVRMLLAQQDAEAAALEADRGLEVARGKGVWAWAGELVVMAVDAYCQTGRASDAQALTDELERGLAGCDAPAGYAALAEAQGILALCRGESTAAEYLTDARQRYERLPAPYLAALAGERLARAGEPEASELTSLAAAFDELGATRDAARCRHAVRATGAITPSRRGRRGYGDELSPRERDVARLLAEGNTNREIAEVLFLSRRTVEQHVASVLRKLKVHSRDELQRA</sequence>
<dbReference type="InterPro" id="IPR000792">
    <property type="entry name" value="Tscrpt_reg_LuxR_C"/>
</dbReference>
<dbReference type="Gene3D" id="1.10.10.10">
    <property type="entry name" value="Winged helix-like DNA-binding domain superfamily/Winged helix DNA-binding domain"/>
    <property type="match status" value="1"/>
</dbReference>
<evidence type="ECO:0000313" key="4">
    <source>
        <dbReference type="EMBL" id="SDZ43159.1"/>
    </source>
</evidence>
<dbReference type="PANTHER" id="PTHR16305:SF35">
    <property type="entry name" value="TRANSCRIPTIONAL ACTIVATOR DOMAIN"/>
    <property type="match status" value="1"/>
</dbReference>
<feature type="domain" description="HTH luxR-type" evidence="3">
    <location>
        <begin position="880"/>
        <end position="940"/>
    </location>
</feature>
<dbReference type="GO" id="GO:0004016">
    <property type="term" value="F:adenylate cyclase activity"/>
    <property type="evidence" value="ECO:0007669"/>
    <property type="project" value="TreeGrafter"/>
</dbReference>
<dbReference type="STRING" id="589385.SAMN05421504_11685"/>
<evidence type="ECO:0000313" key="5">
    <source>
        <dbReference type="Proteomes" id="UP000199515"/>
    </source>
</evidence>
<dbReference type="SUPFAM" id="SSF52540">
    <property type="entry name" value="P-loop containing nucleoside triphosphate hydrolases"/>
    <property type="match status" value="1"/>
</dbReference>
<dbReference type="InterPro" id="IPR027417">
    <property type="entry name" value="P-loop_NTPase"/>
</dbReference>
<name>A0A1H3T1F3_9PSEU</name>
<proteinExistence type="predicted"/>
<dbReference type="Pfam" id="PF13191">
    <property type="entry name" value="AAA_16"/>
    <property type="match status" value="1"/>
</dbReference>
<keyword evidence="5" id="KW-1185">Reference proteome</keyword>
<dbReference type="GO" id="GO:0003677">
    <property type="term" value="F:DNA binding"/>
    <property type="evidence" value="ECO:0007669"/>
    <property type="project" value="InterPro"/>
</dbReference>
<keyword evidence="1" id="KW-0547">Nucleotide-binding</keyword>
<dbReference type="AlphaFoldDB" id="A0A1H3T1F3"/>
<dbReference type="PANTHER" id="PTHR16305">
    <property type="entry name" value="TESTICULAR SOLUBLE ADENYLYL CYCLASE"/>
    <property type="match status" value="1"/>
</dbReference>
<dbReference type="EMBL" id="FNON01000016">
    <property type="protein sequence ID" value="SDZ43159.1"/>
    <property type="molecule type" value="Genomic_DNA"/>
</dbReference>
<dbReference type="GO" id="GO:0005524">
    <property type="term" value="F:ATP binding"/>
    <property type="evidence" value="ECO:0007669"/>
    <property type="project" value="UniProtKB-KW"/>
</dbReference>
<dbReference type="InterPro" id="IPR041664">
    <property type="entry name" value="AAA_16"/>
</dbReference>
<dbReference type="SUPFAM" id="SSF46894">
    <property type="entry name" value="C-terminal effector domain of the bipartite response regulators"/>
    <property type="match status" value="1"/>
</dbReference>
<dbReference type="PROSITE" id="PS00622">
    <property type="entry name" value="HTH_LUXR_1"/>
    <property type="match status" value="1"/>
</dbReference>
<keyword evidence="2" id="KW-0067">ATP-binding</keyword>
<protein>
    <submittedName>
        <fullName evidence="4">Regulatory protein, luxR family</fullName>
    </submittedName>
</protein>
<dbReference type="InterPro" id="IPR036388">
    <property type="entry name" value="WH-like_DNA-bd_sf"/>
</dbReference>
<dbReference type="CDD" id="cd06170">
    <property type="entry name" value="LuxR_C_like"/>
    <property type="match status" value="1"/>
</dbReference>
<dbReference type="PROSITE" id="PS50043">
    <property type="entry name" value="HTH_LUXR_2"/>
    <property type="match status" value="1"/>
</dbReference>
<accession>A0A1H3T1F3</accession>
<reference evidence="4 5" key="1">
    <citation type="submission" date="2016-10" db="EMBL/GenBank/DDBJ databases">
        <authorList>
            <person name="de Groot N.N."/>
        </authorList>
    </citation>
    <scope>NUCLEOTIDE SEQUENCE [LARGE SCALE GENOMIC DNA]</scope>
    <source>
        <strain evidence="4 5">CPCC 202699</strain>
    </source>
</reference>